<dbReference type="OrthoDB" id="8564097at2"/>
<organism evidence="2 3">
    <name type="scientific">Syntrophobacter fumaroxidans (strain DSM 10017 / MPOB)</name>
    <dbReference type="NCBI Taxonomy" id="335543"/>
    <lineage>
        <taxon>Bacteria</taxon>
        <taxon>Pseudomonadati</taxon>
        <taxon>Thermodesulfobacteriota</taxon>
        <taxon>Syntrophobacteria</taxon>
        <taxon>Syntrophobacterales</taxon>
        <taxon>Syntrophobacteraceae</taxon>
        <taxon>Syntrophobacter</taxon>
    </lineage>
</organism>
<dbReference type="HOGENOM" id="CLU_116319_0_0_7"/>
<dbReference type="Pfam" id="PF05573">
    <property type="entry name" value="NosL"/>
    <property type="match status" value="1"/>
</dbReference>
<dbReference type="KEGG" id="sfu:Sfum_2815"/>
<feature type="chain" id="PRO_5002626279" description="NosL family protein" evidence="1">
    <location>
        <begin position="24"/>
        <end position="174"/>
    </location>
</feature>
<evidence type="ECO:0000313" key="2">
    <source>
        <dbReference type="EMBL" id="ABK18493.1"/>
    </source>
</evidence>
<reference evidence="2 3" key="1">
    <citation type="submission" date="2006-10" db="EMBL/GenBank/DDBJ databases">
        <title>Complete sequence of Syntrophobacter fumaroxidans MPOB.</title>
        <authorList>
            <consortium name="US DOE Joint Genome Institute"/>
            <person name="Copeland A."/>
            <person name="Lucas S."/>
            <person name="Lapidus A."/>
            <person name="Barry K."/>
            <person name="Detter J.C."/>
            <person name="Glavina del Rio T."/>
            <person name="Hammon N."/>
            <person name="Israni S."/>
            <person name="Pitluck S."/>
            <person name="Goltsman E.G."/>
            <person name="Martinez M."/>
            <person name="Schmutz J."/>
            <person name="Larimer F."/>
            <person name="Land M."/>
            <person name="Hauser L."/>
            <person name="Kyrpides N."/>
            <person name="Kim E."/>
            <person name="Boone D.R."/>
            <person name="Brockman F."/>
            <person name="Culley D."/>
            <person name="Ferry J."/>
            <person name="Gunsalus R."/>
            <person name="McInerney M.J."/>
            <person name="Morrison M."/>
            <person name="Plugge C."/>
            <person name="Rohlin L."/>
            <person name="Scholten J."/>
            <person name="Sieber J."/>
            <person name="Stams A.J.M."/>
            <person name="Worm P."/>
            <person name="Henstra A.M."/>
            <person name="Richardson P."/>
        </authorList>
    </citation>
    <scope>NUCLEOTIDE SEQUENCE [LARGE SCALE GENOMIC DNA]</scope>
    <source>
        <strain evidence="3">DSM 10017 / MPOB</strain>
    </source>
</reference>
<proteinExistence type="predicted"/>
<evidence type="ECO:0000313" key="3">
    <source>
        <dbReference type="Proteomes" id="UP000001784"/>
    </source>
</evidence>
<feature type="signal peptide" evidence="1">
    <location>
        <begin position="1"/>
        <end position="23"/>
    </location>
</feature>
<dbReference type="PANTHER" id="PTHR41247:SF1">
    <property type="entry name" value="HTH-TYPE TRANSCRIPTIONAL REPRESSOR YCNK"/>
    <property type="match status" value="1"/>
</dbReference>
<name>A0LM41_SYNFM</name>
<evidence type="ECO:0008006" key="4">
    <source>
        <dbReference type="Google" id="ProtNLM"/>
    </source>
</evidence>
<dbReference type="PANTHER" id="PTHR41247">
    <property type="entry name" value="HTH-TYPE TRANSCRIPTIONAL REPRESSOR YCNK"/>
    <property type="match status" value="1"/>
</dbReference>
<dbReference type="STRING" id="335543.Sfum_2815"/>
<protein>
    <recommendedName>
        <fullName evidence="4">NosL family protein</fullName>
    </recommendedName>
</protein>
<dbReference type="RefSeq" id="WP_011699660.1">
    <property type="nucleotide sequence ID" value="NC_008554.1"/>
</dbReference>
<sequence precursor="true">MKVKMLIGLLALLVLLSGTPVPAQMDDDIAKHASCKYCGMDRQKFAHSRMLVEYEDGTVTGTCSIHCTAIDLAVNIDKTPKLIRVGDYGTKKLIDAESAAWVIGGDKPGVMTKQAKWAFANKEDAAKFAKESGGTEASFDMAMEASFRDMYTDTKMIREKRKMMKQKMQPEQKP</sequence>
<dbReference type="Proteomes" id="UP000001784">
    <property type="component" value="Chromosome"/>
</dbReference>
<accession>A0LM41</accession>
<dbReference type="InterPro" id="IPR008719">
    <property type="entry name" value="N2O_reductase_NosL"/>
</dbReference>
<keyword evidence="3" id="KW-1185">Reference proteome</keyword>
<dbReference type="SUPFAM" id="SSF160387">
    <property type="entry name" value="NosL/MerB-like"/>
    <property type="match status" value="1"/>
</dbReference>
<evidence type="ECO:0000256" key="1">
    <source>
        <dbReference type="SAM" id="SignalP"/>
    </source>
</evidence>
<dbReference type="EMBL" id="CP000478">
    <property type="protein sequence ID" value="ABK18493.1"/>
    <property type="molecule type" value="Genomic_DNA"/>
</dbReference>
<keyword evidence="1" id="KW-0732">Signal</keyword>
<gene>
    <name evidence="2" type="ordered locus">Sfum_2815</name>
</gene>
<dbReference type="Gene3D" id="3.30.70.2050">
    <property type="match status" value="1"/>
</dbReference>
<dbReference type="AlphaFoldDB" id="A0LM41"/>
<dbReference type="eggNOG" id="COG4314">
    <property type="taxonomic scope" value="Bacteria"/>
</dbReference>
<dbReference type="InParanoid" id="A0LM41"/>